<dbReference type="InterPro" id="IPR050700">
    <property type="entry name" value="YIM1/Zinc_Alcohol_DH_Fams"/>
</dbReference>
<reference evidence="3" key="1">
    <citation type="submission" date="2016-10" db="EMBL/GenBank/DDBJ databases">
        <authorList>
            <person name="Varghese N."/>
            <person name="Submissions S."/>
        </authorList>
    </citation>
    <scope>NUCLEOTIDE SEQUENCE [LARGE SCALE GENOMIC DNA]</scope>
    <source>
        <strain evidence="3">DSM 45843</strain>
    </source>
</reference>
<protein>
    <submittedName>
        <fullName evidence="2">NADPH:quinone reductase</fullName>
    </submittedName>
</protein>
<dbReference type="CDD" id="cd05289">
    <property type="entry name" value="MDR_like_2"/>
    <property type="match status" value="1"/>
</dbReference>
<dbReference type="Pfam" id="PF08240">
    <property type="entry name" value="ADH_N"/>
    <property type="match status" value="1"/>
</dbReference>
<dbReference type="EMBL" id="FNIR01000012">
    <property type="protein sequence ID" value="SDP31862.1"/>
    <property type="molecule type" value="Genomic_DNA"/>
</dbReference>
<evidence type="ECO:0000259" key="1">
    <source>
        <dbReference type="SMART" id="SM00829"/>
    </source>
</evidence>
<sequence>MKAVRFHEYGSADVLRLEDAPDPVPGPGEVRVRVAGVAFNPVDAGIRGGWVREAFPIAFPHVPGYDASGVVDQLGPDVTDLAVGDRVVGFLPMVADGAAAELVVAPEQAWVAAPTSVPLVDAAALPSPATTAWQAVVADAGLTAGQRLFVNGAGGAVGSFAVQLAAAAGIEVTAATGAAGAEHVRAEGAQHVVQHGQDLGELGPFDAVLNLGRVDADAARGLLDLLRPDGVLVNTVPGVPVPDDPRVVGLFVRPDRAALRRLVEMVDRGELHVDVAQRLPLAELAGVHARSDDGGLRGKVVLVP</sequence>
<gene>
    <name evidence="2" type="ORF">SAMN05660199_03600</name>
</gene>
<dbReference type="Gene3D" id="3.90.180.10">
    <property type="entry name" value="Medium-chain alcohol dehydrogenases, catalytic domain"/>
    <property type="match status" value="1"/>
</dbReference>
<dbReference type="PANTHER" id="PTHR11695:SF294">
    <property type="entry name" value="RETICULON-4-INTERACTING PROTEIN 1, MITOCHONDRIAL"/>
    <property type="match status" value="1"/>
</dbReference>
<dbReference type="InterPro" id="IPR020843">
    <property type="entry name" value="ER"/>
</dbReference>
<dbReference type="Pfam" id="PF13602">
    <property type="entry name" value="ADH_zinc_N_2"/>
    <property type="match status" value="1"/>
</dbReference>
<dbReference type="RefSeq" id="WP_091247744.1">
    <property type="nucleotide sequence ID" value="NZ_FNIR01000012.1"/>
</dbReference>
<dbReference type="SUPFAM" id="SSF50129">
    <property type="entry name" value="GroES-like"/>
    <property type="match status" value="1"/>
</dbReference>
<dbReference type="PANTHER" id="PTHR11695">
    <property type="entry name" value="ALCOHOL DEHYDROGENASE RELATED"/>
    <property type="match status" value="1"/>
</dbReference>
<dbReference type="STRING" id="1052260.SAMN05660199_03600"/>
<proteinExistence type="predicted"/>
<dbReference type="InterPro" id="IPR036291">
    <property type="entry name" value="NAD(P)-bd_dom_sf"/>
</dbReference>
<dbReference type="InterPro" id="IPR013154">
    <property type="entry name" value="ADH-like_N"/>
</dbReference>
<dbReference type="SMART" id="SM00829">
    <property type="entry name" value="PKS_ER"/>
    <property type="match status" value="1"/>
</dbReference>
<dbReference type="AlphaFoldDB" id="A0A1H0RQS4"/>
<dbReference type="OrthoDB" id="9801186at2"/>
<dbReference type="GO" id="GO:0016491">
    <property type="term" value="F:oxidoreductase activity"/>
    <property type="evidence" value="ECO:0007669"/>
    <property type="project" value="InterPro"/>
</dbReference>
<name>A0A1H0RQS4_9ACTN</name>
<evidence type="ECO:0000313" key="3">
    <source>
        <dbReference type="Proteomes" id="UP000199088"/>
    </source>
</evidence>
<dbReference type="Proteomes" id="UP000199088">
    <property type="component" value="Unassembled WGS sequence"/>
</dbReference>
<feature type="domain" description="Enoyl reductase (ER)" evidence="1">
    <location>
        <begin position="10"/>
        <end position="302"/>
    </location>
</feature>
<dbReference type="SUPFAM" id="SSF51735">
    <property type="entry name" value="NAD(P)-binding Rossmann-fold domains"/>
    <property type="match status" value="1"/>
</dbReference>
<accession>A0A1H0RQS4</accession>
<dbReference type="Gene3D" id="3.40.50.720">
    <property type="entry name" value="NAD(P)-binding Rossmann-like Domain"/>
    <property type="match status" value="1"/>
</dbReference>
<dbReference type="InterPro" id="IPR011032">
    <property type="entry name" value="GroES-like_sf"/>
</dbReference>
<organism evidence="2 3">
    <name type="scientific">Klenkia soli</name>
    <dbReference type="NCBI Taxonomy" id="1052260"/>
    <lineage>
        <taxon>Bacteria</taxon>
        <taxon>Bacillati</taxon>
        <taxon>Actinomycetota</taxon>
        <taxon>Actinomycetes</taxon>
        <taxon>Geodermatophilales</taxon>
        <taxon>Geodermatophilaceae</taxon>
        <taxon>Klenkia</taxon>
    </lineage>
</organism>
<keyword evidence="3" id="KW-1185">Reference proteome</keyword>
<evidence type="ECO:0000313" key="2">
    <source>
        <dbReference type="EMBL" id="SDP31862.1"/>
    </source>
</evidence>